<feature type="transmembrane region" description="Helical" evidence="1">
    <location>
        <begin position="143"/>
        <end position="164"/>
    </location>
</feature>
<proteinExistence type="predicted"/>
<dbReference type="KEGG" id="pbap:Pla133_18700"/>
<dbReference type="EMBL" id="CP036287">
    <property type="protein sequence ID" value="QDU66794.1"/>
    <property type="molecule type" value="Genomic_DNA"/>
</dbReference>
<dbReference type="Pfam" id="PF13197">
    <property type="entry name" value="DUF4013"/>
    <property type="match status" value="1"/>
</dbReference>
<dbReference type="RefSeq" id="WP_419192278.1">
    <property type="nucleotide sequence ID" value="NZ_CP036287.1"/>
</dbReference>
<evidence type="ECO:0008006" key="4">
    <source>
        <dbReference type="Google" id="ProtNLM"/>
    </source>
</evidence>
<feature type="transmembrane region" description="Helical" evidence="1">
    <location>
        <begin position="106"/>
        <end position="131"/>
    </location>
</feature>
<keyword evidence="3" id="KW-1185">Reference proteome</keyword>
<dbReference type="AlphaFoldDB" id="A0A518BIK3"/>
<evidence type="ECO:0000313" key="2">
    <source>
        <dbReference type="EMBL" id="QDU66794.1"/>
    </source>
</evidence>
<organism evidence="2 3">
    <name type="scientific">Engelhardtia mirabilis</name>
    <dbReference type="NCBI Taxonomy" id="2528011"/>
    <lineage>
        <taxon>Bacteria</taxon>
        <taxon>Pseudomonadati</taxon>
        <taxon>Planctomycetota</taxon>
        <taxon>Planctomycetia</taxon>
        <taxon>Planctomycetia incertae sedis</taxon>
        <taxon>Engelhardtia</taxon>
    </lineage>
</organism>
<reference evidence="2 3" key="1">
    <citation type="submission" date="2019-02" db="EMBL/GenBank/DDBJ databases">
        <title>Deep-cultivation of Planctomycetes and their phenomic and genomic characterization uncovers novel biology.</title>
        <authorList>
            <person name="Wiegand S."/>
            <person name="Jogler M."/>
            <person name="Boedeker C."/>
            <person name="Pinto D."/>
            <person name="Vollmers J."/>
            <person name="Rivas-Marin E."/>
            <person name="Kohn T."/>
            <person name="Peeters S.H."/>
            <person name="Heuer A."/>
            <person name="Rast P."/>
            <person name="Oberbeckmann S."/>
            <person name="Bunk B."/>
            <person name="Jeske O."/>
            <person name="Meyerdierks A."/>
            <person name="Storesund J.E."/>
            <person name="Kallscheuer N."/>
            <person name="Luecker S."/>
            <person name="Lage O.M."/>
            <person name="Pohl T."/>
            <person name="Merkel B.J."/>
            <person name="Hornburger P."/>
            <person name="Mueller R.-W."/>
            <person name="Bruemmer F."/>
            <person name="Labrenz M."/>
            <person name="Spormann A.M."/>
            <person name="Op den Camp H."/>
            <person name="Overmann J."/>
            <person name="Amann R."/>
            <person name="Jetten M.S.M."/>
            <person name="Mascher T."/>
            <person name="Medema M.H."/>
            <person name="Devos D.P."/>
            <person name="Kaster A.-K."/>
            <person name="Ovreas L."/>
            <person name="Rohde M."/>
            <person name="Galperin M.Y."/>
            <person name="Jogler C."/>
        </authorList>
    </citation>
    <scope>NUCLEOTIDE SEQUENCE [LARGE SCALE GENOMIC DNA]</scope>
    <source>
        <strain evidence="2 3">Pla133</strain>
    </source>
</reference>
<sequence>MSVGPRPSSLYLLADPDWRRKLRRGGWLLFVPFVGWPLLLSFRKALAPHFFEDRPTGLPDWTGRHREHLANGLRAMGVILGYTAPVHLMLYALAFSRGWQPGLGAVGVAAFFVALPFFSNFAFPTACLLLASPIAGEARISPLEATALLAAFSAAIFLIPAGFLRVSSTGRFRSAFDLRRSLPFIARQPRGYLAAWWYGAWMNWTVPFALPLAPWGVFWAYIASMALFNELLLEDSETEATGGWLARVVADPRFAPAGAWGLAAVEAADGPARVLHLPVFSVPLPGRPS</sequence>
<name>A0A518BIK3_9BACT</name>
<dbReference type="Proteomes" id="UP000316921">
    <property type="component" value="Chromosome"/>
</dbReference>
<gene>
    <name evidence="2" type="ORF">Pla133_18700</name>
</gene>
<feature type="transmembrane region" description="Helical" evidence="1">
    <location>
        <begin position="73"/>
        <end position="94"/>
    </location>
</feature>
<feature type="transmembrane region" description="Helical" evidence="1">
    <location>
        <begin position="208"/>
        <end position="228"/>
    </location>
</feature>
<evidence type="ECO:0000313" key="3">
    <source>
        <dbReference type="Proteomes" id="UP000316921"/>
    </source>
</evidence>
<keyword evidence="1" id="KW-1133">Transmembrane helix</keyword>
<keyword evidence="1" id="KW-0812">Transmembrane</keyword>
<feature type="transmembrane region" description="Helical" evidence="1">
    <location>
        <begin position="25"/>
        <end position="42"/>
    </location>
</feature>
<keyword evidence="1" id="KW-0472">Membrane</keyword>
<protein>
    <recommendedName>
        <fullName evidence="4">DUF4013 domain-containing protein</fullName>
    </recommendedName>
</protein>
<dbReference type="InterPro" id="IPR025098">
    <property type="entry name" value="DUF4013"/>
</dbReference>
<accession>A0A518BIK3</accession>
<evidence type="ECO:0000256" key="1">
    <source>
        <dbReference type="SAM" id="Phobius"/>
    </source>
</evidence>